<dbReference type="PANTHER" id="PTHR22916">
    <property type="entry name" value="GLYCOSYLTRANSFERASE"/>
    <property type="match status" value="1"/>
</dbReference>
<reference evidence="2" key="1">
    <citation type="submission" date="2022-07" db="EMBL/GenBank/DDBJ databases">
        <title>Gramela sediminis sp. nov., isolated from deep-sea sediment of the Indian Ocean.</title>
        <authorList>
            <person name="Shi H."/>
        </authorList>
    </citation>
    <scope>NUCLEOTIDE SEQUENCE</scope>
    <source>
        <strain evidence="2">GC03-9</strain>
    </source>
</reference>
<sequence>MKDNYEPLVVILLASFNRAHLIGETLRSIKEQTYKNWECFITDDNSLDNSETVIKAIIKDDNRFSYYRKPAGYKQGLSGTRNFGLDLAFKKGARYIQFFDDDDLMHPLKLELQMNPFLDNPTLNFTVCKFEKLKIKDNGKVIIERPDYNLSHRHLGDAILTGALKMNSLSPLWNIEIFKEFKFDESLDYAEEWELYTRIGYTYPGNYSAVDKYLFQYRKHKDSITLGNDENFLKEKTSAIVRIKILHFLTKKKLHTKTSIKFLAITFSHYNYKPLYIKGLLCYVQENKLPYKLNVFLKFLLVTTKFNRKVFAKIATWI</sequence>
<dbReference type="EMBL" id="JANCNS010000001">
    <property type="protein sequence ID" value="MCP9198314.1"/>
    <property type="molecule type" value="Genomic_DNA"/>
</dbReference>
<evidence type="ECO:0000313" key="2">
    <source>
        <dbReference type="EMBL" id="MCP9198314.1"/>
    </source>
</evidence>
<evidence type="ECO:0000313" key="3">
    <source>
        <dbReference type="Proteomes" id="UP001155280"/>
    </source>
</evidence>
<accession>A0A9X2KVL4</accession>
<dbReference type="PANTHER" id="PTHR22916:SF3">
    <property type="entry name" value="UDP-GLCNAC:BETAGAL BETA-1,3-N-ACETYLGLUCOSAMINYLTRANSFERASE-LIKE PROTEIN 1"/>
    <property type="match status" value="1"/>
</dbReference>
<dbReference type="GO" id="GO:0016758">
    <property type="term" value="F:hexosyltransferase activity"/>
    <property type="evidence" value="ECO:0007669"/>
    <property type="project" value="UniProtKB-ARBA"/>
</dbReference>
<proteinExistence type="predicted"/>
<name>A0A9X2KVL4_9FLAO</name>
<dbReference type="Proteomes" id="UP001155280">
    <property type="component" value="Unassembled WGS sequence"/>
</dbReference>
<keyword evidence="3" id="KW-1185">Reference proteome</keyword>
<gene>
    <name evidence="2" type="ORF">MKO06_00230</name>
</gene>
<dbReference type="SUPFAM" id="SSF53448">
    <property type="entry name" value="Nucleotide-diphospho-sugar transferases"/>
    <property type="match status" value="1"/>
</dbReference>
<dbReference type="CDD" id="cd00761">
    <property type="entry name" value="Glyco_tranf_GTA_type"/>
    <property type="match status" value="1"/>
</dbReference>
<dbReference type="AlphaFoldDB" id="A0A9X2KVL4"/>
<dbReference type="Gene3D" id="3.90.550.10">
    <property type="entry name" value="Spore Coat Polysaccharide Biosynthesis Protein SpsA, Chain A"/>
    <property type="match status" value="1"/>
</dbReference>
<feature type="domain" description="Glycosyltransferase 2-like" evidence="1">
    <location>
        <begin position="11"/>
        <end position="124"/>
    </location>
</feature>
<dbReference type="RefSeq" id="WP_241550327.1">
    <property type="nucleotide sequence ID" value="NZ_JANCNS010000001.1"/>
</dbReference>
<dbReference type="Pfam" id="PF00535">
    <property type="entry name" value="Glycos_transf_2"/>
    <property type="match status" value="1"/>
</dbReference>
<dbReference type="InterPro" id="IPR029044">
    <property type="entry name" value="Nucleotide-diphossugar_trans"/>
</dbReference>
<comment type="caution">
    <text evidence="2">The sequence shown here is derived from an EMBL/GenBank/DDBJ whole genome shotgun (WGS) entry which is preliminary data.</text>
</comment>
<dbReference type="InterPro" id="IPR001173">
    <property type="entry name" value="Glyco_trans_2-like"/>
</dbReference>
<protein>
    <submittedName>
        <fullName evidence="2">Glycosyltransferase family 2 protein</fullName>
    </submittedName>
</protein>
<organism evidence="2 3">
    <name type="scientific">Christiangramia oceanisediminis</name>
    <dbReference type="NCBI Taxonomy" id="2920386"/>
    <lineage>
        <taxon>Bacteria</taxon>
        <taxon>Pseudomonadati</taxon>
        <taxon>Bacteroidota</taxon>
        <taxon>Flavobacteriia</taxon>
        <taxon>Flavobacteriales</taxon>
        <taxon>Flavobacteriaceae</taxon>
        <taxon>Christiangramia</taxon>
    </lineage>
</organism>
<evidence type="ECO:0000259" key="1">
    <source>
        <dbReference type="Pfam" id="PF00535"/>
    </source>
</evidence>